<feature type="compositionally biased region" description="Low complexity" evidence="1">
    <location>
        <begin position="82"/>
        <end position="97"/>
    </location>
</feature>
<dbReference type="Proteomes" id="UP000035929">
    <property type="component" value="Unassembled WGS sequence"/>
</dbReference>
<name>A0A0J6UMZ7_9HYPH</name>
<accession>A0A0J6UMZ7</accession>
<gene>
    <name evidence="2" type="ORF">VP06_30785</name>
</gene>
<sequence>VARHRRARQDAGRGQEGEARLGEDDAAVPSREGEGRVDAASPGPAPFRAALRVWRRRRDGADGRRQGLVRGGGLGRAPPDKALAPAVSTVPPAAPDAQRCPEGRGPGGRCVNPALALAGRDRGIVFTQPRLSFLAPPRVLPSATVTSDRLFRSPNNPITDADVEIGRILGYR</sequence>
<organism evidence="2 3">
    <name type="scientific">Methylobacterium aquaticum</name>
    <dbReference type="NCBI Taxonomy" id="270351"/>
    <lineage>
        <taxon>Bacteria</taxon>
        <taxon>Pseudomonadati</taxon>
        <taxon>Pseudomonadota</taxon>
        <taxon>Alphaproteobacteria</taxon>
        <taxon>Hyphomicrobiales</taxon>
        <taxon>Methylobacteriaceae</taxon>
        <taxon>Methylobacterium</taxon>
    </lineage>
</organism>
<feature type="region of interest" description="Disordered" evidence="1">
    <location>
        <begin position="1"/>
        <end position="105"/>
    </location>
</feature>
<reference evidence="2 3" key="1">
    <citation type="submission" date="2015-03" db="EMBL/GenBank/DDBJ databases">
        <title>Genome sequencing of Methylobacterium aquaticum DSM16371 type strain.</title>
        <authorList>
            <person name="Chaudhry V."/>
            <person name="Patil P.B."/>
        </authorList>
    </citation>
    <scope>NUCLEOTIDE SEQUENCE [LARGE SCALE GENOMIC DNA]</scope>
    <source>
        <strain evidence="2 3">DSM 16371</strain>
    </source>
</reference>
<protein>
    <submittedName>
        <fullName evidence="2">Uncharacterized protein</fullName>
    </submittedName>
</protein>
<proteinExistence type="predicted"/>
<evidence type="ECO:0000313" key="3">
    <source>
        <dbReference type="Proteomes" id="UP000035929"/>
    </source>
</evidence>
<dbReference type="EMBL" id="LABX01000308">
    <property type="protein sequence ID" value="KMO27401.1"/>
    <property type="molecule type" value="Genomic_DNA"/>
</dbReference>
<comment type="caution">
    <text evidence="2">The sequence shown here is derived from an EMBL/GenBank/DDBJ whole genome shotgun (WGS) entry which is preliminary data.</text>
</comment>
<feature type="non-terminal residue" evidence="2">
    <location>
        <position position="1"/>
    </location>
</feature>
<dbReference type="PATRIC" id="fig|270351.6.peg.4630"/>
<dbReference type="AlphaFoldDB" id="A0A0J6UMZ7"/>
<feature type="compositionally biased region" description="Basic and acidic residues" evidence="1">
    <location>
        <begin position="8"/>
        <end position="23"/>
    </location>
</feature>
<evidence type="ECO:0000256" key="1">
    <source>
        <dbReference type="SAM" id="MobiDB-lite"/>
    </source>
</evidence>
<dbReference type="RefSeq" id="WP_048467609.1">
    <property type="nucleotide sequence ID" value="NZ_LABX01000308.1"/>
</dbReference>
<evidence type="ECO:0000313" key="2">
    <source>
        <dbReference type="EMBL" id="KMO27401.1"/>
    </source>
</evidence>